<dbReference type="InterPro" id="IPR027381">
    <property type="entry name" value="LytR/CpsA/Psr_C"/>
</dbReference>
<dbReference type="PANTHER" id="PTHR33392:SF6">
    <property type="entry name" value="POLYISOPRENYL-TEICHOIC ACID--PEPTIDOGLYCAN TEICHOIC ACID TRANSFERASE TAGU"/>
    <property type="match status" value="1"/>
</dbReference>
<keyword evidence="3" id="KW-0472">Membrane</keyword>
<dbReference type="InterPro" id="IPR050922">
    <property type="entry name" value="LytR/CpsA/Psr_CW_biosynth"/>
</dbReference>
<feature type="domain" description="Cell envelope-related transcriptional attenuator" evidence="4">
    <location>
        <begin position="107"/>
        <end position="276"/>
    </location>
</feature>
<dbReference type="InterPro" id="IPR004474">
    <property type="entry name" value="LytR_CpsA_psr"/>
</dbReference>
<feature type="region of interest" description="Disordered" evidence="2">
    <location>
        <begin position="475"/>
        <end position="496"/>
    </location>
</feature>
<dbReference type="Gene3D" id="3.30.70.2390">
    <property type="match status" value="1"/>
</dbReference>
<dbReference type="NCBIfam" id="TIGR00350">
    <property type="entry name" value="lytR_cpsA_psr"/>
    <property type="match status" value="1"/>
</dbReference>
<feature type="transmembrane region" description="Helical" evidence="3">
    <location>
        <begin position="34"/>
        <end position="55"/>
    </location>
</feature>
<name>A0ABV6TNY9_9ACTN</name>
<evidence type="ECO:0000256" key="3">
    <source>
        <dbReference type="SAM" id="Phobius"/>
    </source>
</evidence>
<feature type="compositionally biased region" description="Basic residues" evidence="2">
    <location>
        <begin position="1"/>
        <end position="14"/>
    </location>
</feature>
<comment type="caution">
    <text evidence="6">The sequence shown here is derived from an EMBL/GenBank/DDBJ whole genome shotgun (WGS) entry which is preliminary data.</text>
</comment>
<proteinExistence type="inferred from homology"/>
<keyword evidence="7" id="KW-1185">Reference proteome</keyword>
<dbReference type="EMBL" id="JBHMQV010000009">
    <property type="protein sequence ID" value="MFC0847497.1"/>
    <property type="molecule type" value="Genomic_DNA"/>
</dbReference>
<dbReference type="RefSeq" id="WP_394322325.1">
    <property type="nucleotide sequence ID" value="NZ_JBHMQV010000009.1"/>
</dbReference>
<dbReference type="Gene3D" id="3.40.630.190">
    <property type="entry name" value="LCP protein"/>
    <property type="match status" value="1"/>
</dbReference>
<evidence type="ECO:0000313" key="7">
    <source>
        <dbReference type="Proteomes" id="UP001589887"/>
    </source>
</evidence>
<feature type="region of interest" description="Disordered" evidence="2">
    <location>
        <begin position="358"/>
        <end position="388"/>
    </location>
</feature>
<accession>A0ABV6TNY9</accession>
<keyword evidence="3" id="KW-0812">Transmembrane</keyword>
<dbReference type="Pfam" id="PF13399">
    <property type="entry name" value="LytR_C"/>
    <property type="match status" value="1"/>
</dbReference>
<comment type="similarity">
    <text evidence="1">Belongs to the LytR/CpsA/Psr (LCP) family.</text>
</comment>
<evidence type="ECO:0000259" key="5">
    <source>
        <dbReference type="Pfam" id="PF13399"/>
    </source>
</evidence>
<feature type="compositionally biased region" description="Low complexity" evidence="2">
    <location>
        <begin position="475"/>
        <end position="489"/>
    </location>
</feature>
<keyword evidence="3" id="KW-1133">Transmembrane helix</keyword>
<feature type="domain" description="LytR/CpsA/Psr regulator C-terminal" evidence="5">
    <location>
        <begin position="387"/>
        <end position="469"/>
    </location>
</feature>
<sequence length="508" mass="52772">MAGSHKAGHGRGGSRKGAAGAPPARRRRRGKLRLVLALLVSLLVLAVAGVGWLYLQLNGDIRTFDDGGVSGERPAASAKGQNVLVIGSDSRAGDNEQYGHGDGDIGRSDTAFLMHVHADHKHATAVSIPRDTLVDVPPCKLPNGTWTKTRHNVMFNSAFSVGDTAKGNPACTQNTVEKLTGLRVDHTVVVDFAGFAKMTEAVGGVQVCVPKDIYQGDLNPNLHARGERLFTKGVQEVSGQKALDYVRIRHGIGDGSDIGRIQRQQAFIASLMKKVKSQGLSPTTLFPLAKAATASMTVDPGLGSADKLISFAMSMKSIDLHNTKFVTLPWRYEGARVAIVKPQADALFAALRADRTVDGEDAGGKQEQAQAASPSPSPSAPPSGAGVSVAVYNGTTTKGLAARAADSLKAGGYTVTGTATAATQDFVHTVIEYGPGARAHADALAQRFPGALLRQAKAAGLSVILGSKYADAPADDASANNAPAAVPSEVADKARSADDNICSGLSYG</sequence>
<gene>
    <name evidence="6" type="ORF">ACFH04_27880</name>
</gene>
<evidence type="ECO:0000256" key="1">
    <source>
        <dbReference type="ARBA" id="ARBA00006068"/>
    </source>
</evidence>
<protein>
    <submittedName>
        <fullName evidence="6">LCP family protein</fullName>
    </submittedName>
</protein>
<feature type="region of interest" description="Disordered" evidence="2">
    <location>
        <begin position="1"/>
        <end position="25"/>
    </location>
</feature>
<evidence type="ECO:0000256" key="2">
    <source>
        <dbReference type="SAM" id="MobiDB-lite"/>
    </source>
</evidence>
<dbReference type="Pfam" id="PF03816">
    <property type="entry name" value="LytR_cpsA_psr"/>
    <property type="match status" value="1"/>
</dbReference>
<organism evidence="6 7">
    <name type="scientific">Streptomyces noboritoensis</name>
    <dbReference type="NCBI Taxonomy" id="67337"/>
    <lineage>
        <taxon>Bacteria</taxon>
        <taxon>Bacillati</taxon>
        <taxon>Actinomycetota</taxon>
        <taxon>Actinomycetes</taxon>
        <taxon>Kitasatosporales</taxon>
        <taxon>Streptomycetaceae</taxon>
        <taxon>Streptomyces</taxon>
    </lineage>
</organism>
<evidence type="ECO:0000259" key="4">
    <source>
        <dbReference type="Pfam" id="PF03816"/>
    </source>
</evidence>
<dbReference type="PANTHER" id="PTHR33392">
    <property type="entry name" value="POLYISOPRENYL-TEICHOIC ACID--PEPTIDOGLYCAN TEICHOIC ACID TRANSFERASE TAGU"/>
    <property type="match status" value="1"/>
</dbReference>
<dbReference type="Proteomes" id="UP001589887">
    <property type="component" value="Unassembled WGS sequence"/>
</dbReference>
<reference evidence="6 7" key="1">
    <citation type="submission" date="2024-09" db="EMBL/GenBank/DDBJ databases">
        <authorList>
            <person name="Sun Q."/>
            <person name="Mori K."/>
        </authorList>
    </citation>
    <scope>NUCLEOTIDE SEQUENCE [LARGE SCALE GENOMIC DNA]</scope>
    <source>
        <strain evidence="6 7">JCM 4557</strain>
    </source>
</reference>
<evidence type="ECO:0000313" key="6">
    <source>
        <dbReference type="EMBL" id="MFC0847497.1"/>
    </source>
</evidence>